<dbReference type="SUPFAM" id="SSF46626">
    <property type="entry name" value="Cytochrome c"/>
    <property type="match status" value="1"/>
</dbReference>
<dbReference type="STRING" id="314256.OG2516_04184"/>
<proteinExistence type="inferred from homology"/>
<evidence type="ECO:0000256" key="2">
    <source>
        <dbReference type="ARBA" id="ARBA00022617"/>
    </source>
</evidence>
<comment type="similarity">
    <text evidence="1">Belongs to the RutC family.</text>
</comment>
<dbReference type="AlphaFoldDB" id="Q2CED2"/>
<dbReference type="InterPro" id="IPR035959">
    <property type="entry name" value="RutC-like_sf"/>
</dbReference>
<feature type="region of interest" description="Disordered" evidence="6">
    <location>
        <begin position="152"/>
        <end position="230"/>
    </location>
</feature>
<dbReference type="eggNOG" id="COG0251">
    <property type="taxonomic scope" value="Bacteria"/>
</dbReference>
<organism evidence="9 10">
    <name type="scientific">Oceanicola granulosus (strain ATCC BAA-861 / DSM 15982 / KCTC 12143 / HTCC2516)</name>
    <dbReference type="NCBI Taxonomy" id="314256"/>
    <lineage>
        <taxon>Bacteria</taxon>
        <taxon>Pseudomonadati</taxon>
        <taxon>Pseudomonadota</taxon>
        <taxon>Alphaproteobacteria</taxon>
        <taxon>Rhodobacterales</taxon>
        <taxon>Roseobacteraceae</taxon>
        <taxon>Oceanicola</taxon>
    </lineage>
</organism>
<dbReference type="InterPro" id="IPR009056">
    <property type="entry name" value="Cyt_c-like_dom"/>
</dbReference>
<evidence type="ECO:0000256" key="4">
    <source>
        <dbReference type="ARBA" id="ARBA00023004"/>
    </source>
</evidence>
<feature type="chain" id="PRO_5004207491" evidence="7">
    <location>
        <begin position="25"/>
        <end position="362"/>
    </location>
</feature>
<reference evidence="9 10" key="1">
    <citation type="journal article" date="2010" name="J. Bacteriol.">
        <title>Genome sequences of Oceanicola granulosus HTCC2516(T) and Oceanicola batsensis HTCC2597(TDelta).</title>
        <authorList>
            <person name="Thrash J.C."/>
            <person name="Cho J.C."/>
            <person name="Vergin K.L."/>
            <person name="Giovannoni S.J."/>
        </authorList>
    </citation>
    <scope>NUCLEOTIDE SEQUENCE [LARGE SCALE GENOMIC DNA]</scope>
    <source>
        <strain evidence="10">ATCC BAA-861 / DSM 15982 / KCTC 12143 / HTCC2516</strain>
    </source>
</reference>
<dbReference type="PROSITE" id="PS01094">
    <property type="entry name" value="UPF0076"/>
    <property type="match status" value="1"/>
</dbReference>
<dbReference type="Gene3D" id="3.30.1330.40">
    <property type="entry name" value="RutC-like"/>
    <property type="match status" value="1"/>
</dbReference>
<feature type="signal peptide" evidence="7">
    <location>
        <begin position="1"/>
        <end position="24"/>
    </location>
</feature>
<evidence type="ECO:0000256" key="6">
    <source>
        <dbReference type="SAM" id="MobiDB-lite"/>
    </source>
</evidence>
<dbReference type="InterPro" id="IPR036909">
    <property type="entry name" value="Cyt_c-like_dom_sf"/>
</dbReference>
<dbReference type="GO" id="GO:0020037">
    <property type="term" value="F:heme binding"/>
    <property type="evidence" value="ECO:0007669"/>
    <property type="project" value="InterPro"/>
</dbReference>
<evidence type="ECO:0000256" key="7">
    <source>
        <dbReference type="SAM" id="SignalP"/>
    </source>
</evidence>
<protein>
    <submittedName>
        <fullName evidence="9">TdcF protein</fullName>
    </submittedName>
</protein>
<accession>Q2CED2</accession>
<dbReference type="Gene3D" id="1.10.760.10">
    <property type="entry name" value="Cytochrome c-like domain"/>
    <property type="match status" value="1"/>
</dbReference>
<keyword evidence="4 5" id="KW-0408">Iron</keyword>
<evidence type="ECO:0000256" key="5">
    <source>
        <dbReference type="PROSITE-ProRule" id="PRU00433"/>
    </source>
</evidence>
<dbReference type="PROSITE" id="PS51007">
    <property type="entry name" value="CYTC"/>
    <property type="match status" value="1"/>
</dbReference>
<dbReference type="PANTHER" id="PTHR11803:SF59">
    <property type="entry name" value="ENDORIBONUCLEASE"/>
    <property type="match status" value="1"/>
</dbReference>
<dbReference type="Pfam" id="PF01042">
    <property type="entry name" value="Ribonuc_L-PSP"/>
    <property type="match status" value="1"/>
</dbReference>
<feature type="compositionally biased region" description="Acidic residues" evidence="6">
    <location>
        <begin position="184"/>
        <end position="221"/>
    </location>
</feature>
<keyword evidence="3 5" id="KW-0479">Metal-binding</keyword>
<evidence type="ECO:0000313" key="10">
    <source>
        <dbReference type="Proteomes" id="UP000003635"/>
    </source>
</evidence>
<feature type="domain" description="Cytochrome c" evidence="8">
    <location>
        <begin position="47"/>
        <end position="126"/>
    </location>
</feature>
<evidence type="ECO:0000313" key="9">
    <source>
        <dbReference type="EMBL" id="EAR51065.1"/>
    </source>
</evidence>
<dbReference type="GO" id="GO:0005829">
    <property type="term" value="C:cytosol"/>
    <property type="evidence" value="ECO:0007669"/>
    <property type="project" value="TreeGrafter"/>
</dbReference>
<dbReference type="GO" id="GO:0009055">
    <property type="term" value="F:electron transfer activity"/>
    <property type="evidence" value="ECO:0007669"/>
    <property type="project" value="InterPro"/>
</dbReference>
<evidence type="ECO:0000259" key="8">
    <source>
        <dbReference type="PROSITE" id="PS51007"/>
    </source>
</evidence>
<dbReference type="Pfam" id="PF13442">
    <property type="entry name" value="Cytochrome_CBB3"/>
    <property type="match status" value="1"/>
</dbReference>
<dbReference type="GO" id="GO:0046872">
    <property type="term" value="F:metal ion binding"/>
    <property type="evidence" value="ECO:0007669"/>
    <property type="project" value="UniProtKB-KW"/>
</dbReference>
<keyword evidence="10" id="KW-1185">Reference proteome</keyword>
<keyword evidence="2 5" id="KW-0349">Heme</keyword>
<dbReference type="eggNOG" id="COG2010">
    <property type="taxonomic scope" value="Bacteria"/>
</dbReference>
<evidence type="ECO:0000256" key="1">
    <source>
        <dbReference type="ARBA" id="ARBA00010552"/>
    </source>
</evidence>
<dbReference type="SUPFAM" id="SSF55298">
    <property type="entry name" value="YjgF-like"/>
    <property type="match status" value="1"/>
</dbReference>
<dbReference type="PANTHER" id="PTHR11803">
    <property type="entry name" value="2-IMINOBUTANOATE/2-IMINOPROPANOATE DEAMINASE RIDA"/>
    <property type="match status" value="1"/>
</dbReference>
<dbReference type="InterPro" id="IPR006175">
    <property type="entry name" value="YjgF/YER057c/UK114"/>
</dbReference>
<name>Q2CED2_OCEGH</name>
<dbReference type="EMBL" id="AAOT01000018">
    <property type="protein sequence ID" value="EAR51065.1"/>
    <property type="molecule type" value="Genomic_DNA"/>
</dbReference>
<feature type="compositionally biased region" description="Acidic residues" evidence="6">
    <location>
        <begin position="156"/>
        <end position="174"/>
    </location>
</feature>
<keyword evidence="7" id="KW-0732">Signal</keyword>
<gene>
    <name evidence="9" type="ORF">OG2516_04184</name>
</gene>
<dbReference type="GO" id="GO:0019239">
    <property type="term" value="F:deaminase activity"/>
    <property type="evidence" value="ECO:0007669"/>
    <property type="project" value="TreeGrafter"/>
</dbReference>
<dbReference type="HOGENOM" id="CLU_764694_0_0_5"/>
<dbReference type="CDD" id="cd06151">
    <property type="entry name" value="YjgF_YER057c_UK114_like_3"/>
    <property type="match status" value="1"/>
</dbReference>
<comment type="caution">
    <text evidence="9">The sequence shown here is derived from an EMBL/GenBank/DDBJ whole genome shotgun (WGS) entry which is preliminary data.</text>
</comment>
<dbReference type="InterPro" id="IPR019897">
    <property type="entry name" value="RidA_CS"/>
</dbReference>
<sequence>MSIMTARFLSVLALTGLAAGPAFAQEGDPAQFISTVPDAQAFDGDGYTSTDGEVLYDTFCAGCHMPDGEGAVGAGAYPALANNPNLEFAAYPITLIVNGQGGMPALGHLLSDEQVLAITDFIQQGLGNGYEPDGTLQLVADSRPYEEPEVLAEHEIAEEDDEEGDPEPDREEAAEGNAGNEVDSPNEMDATADDGEADMDDASGDGMDGDDASGTETEDEAGLIRHRTPGSDFPILMAAEIPADATLVYLSGTVPQVVDEAAEQGSPERFGDTRAQTETTLAAIEQKLGALGLDMGDVVKMQVYLVAPEGADGMDFRGFMEGYVQHFGTDAQPELPTRSVFEVAGLANPSWLVEIEVVAVRP</sequence>
<dbReference type="Proteomes" id="UP000003635">
    <property type="component" value="Unassembled WGS sequence"/>
</dbReference>
<evidence type="ECO:0000256" key="3">
    <source>
        <dbReference type="ARBA" id="ARBA00022723"/>
    </source>
</evidence>